<dbReference type="PANTHER" id="PTHR37825">
    <property type="entry name" value="TRNA(MET) CYTIDINE ACETATE LIGASE"/>
    <property type="match status" value="1"/>
</dbReference>
<dbReference type="InterPro" id="IPR008513">
    <property type="entry name" value="tRNA(Met)_cyd_acetate_ligase"/>
</dbReference>
<dbReference type="GO" id="GO:0008033">
    <property type="term" value="P:tRNA processing"/>
    <property type="evidence" value="ECO:0007669"/>
    <property type="project" value="UniProtKB-KW"/>
</dbReference>
<dbReference type="Gene3D" id="3.40.50.620">
    <property type="entry name" value="HUPs"/>
    <property type="match status" value="1"/>
</dbReference>
<sequence>MQIAGIVAEYNPFHNGHLYQITQTRAETGCDAVVAIMSGNFSQRGTATIADKFTRTKMALLNGIDLVLELPVPFATASAEMFARAAVSLLHQSQIIDFISFGSECGDISLLDTIAQTFLLNAEQLNTLIKYHLKQGLSFPRSRQQAVIEFLSHLVSPEVYPLLKDALESPNNILGIEYLKAIHQLNASITPFTVKRISANYHDKEITGSIASATAIRHSINDHTLQYQHCMPSSAFHLLNPHHLPSMESLASFLHFKLIFSKQEELYASWDIPKDLIHTFIKHAKTTPTYETLVNLSTSKTYTRATVQRALLRILLDIHTESISPFTAQAPLPYIRVLGCRKEAISVLRLLSSKSHVPLITNLGKQYDTLDAAQKQFINYELRATKLYHYLTHQPQL</sequence>
<dbReference type="Proteomes" id="UP000824229">
    <property type="component" value="Unassembled WGS sequence"/>
</dbReference>
<feature type="non-terminal residue" evidence="2">
    <location>
        <position position="397"/>
    </location>
</feature>
<organism evidence="2 3">
    <name type="scientific">Candidatus Cellulosilyticum pullistercoris</name>
    <dbReference type="NCBI Taxonomy" id="2838521"/>
    <lineage>
        <taxon>Bacteria</taxon>
        <taxon>Bacillati</taxon>
        <taxon>Bacillota</taxon>
        <taxon>Clostridia</taxon>
        <taxon>Lachnospirales</taxon>
        <taxon>Cellulosilyticaceae</taxon>
        <taxon>Cellulosilyticum</taxon>
    </lineage>
</organism>
<accession>A0A9E2NM82</accession>
<dbReference type="NCBIfam" id="NF010191">
    <property type="entry name" value="PRK13670.1"/>
    <property type="match status" value="1"/>
</dbReference>
<proteinExistence type="inferred from homology"/>
<protein>
    <submittedName>
        <fullName evidence="2">Nucleotidyltransferase</fullName>
    </submittedName>
</protein>
<dbReference type="HAMAP" id="MF_01539">
    <property type="entry name" value="TmcAL"/>
    <property type="match status" value="1"/>
</dbReference>
<dbReference type="Pfam" id="PF05636">
    <property type="entry name" value="HIGH_NTase1"/>
    <property type="match status" value="1"/>
</dbReference>
<dbReference type="SUPFAM" id="SSF52374">
    <property type="entry name" value="Nucleotidylyl transferase"/>
    <property type="match status" value="1"/>
</dbReference>
<keyword evidence="1" id="KW-0819">tRNA processing</keyword>
<name>A0A9E2NM82_9FIRM</name>
<evidence type="ECO:0000313" key="3">
    <source>
        <dbReference type="Proteomes" id="UP000824229"/>
    </source>
</evidence>
<dbReference type="PANTHER" id="PTHR37825:SF1">
    <property type="entry name" value="TRNA(MET) CYTIDINE ACETATE LIGASE"/>
    <property type="match status" value="1"/>
</dbReference>
<gene>
    <name evidence="2" type="ORF">H9872_08580</name>
</gene>
<evidence type="ECO:0000313" key="2">
    <source>
        <dbReference type="EMBL" id="MBU3804799.1"/>
    </source>
</evidence>
<evidence type="ECO:0000256" key="1">
    <source>
        <dbReference type="ARBA" id="ARBA00022694"/>
    </source>
</evidence>
<reference evidence="2" key="2">
    <citation type="submission" date="2021-04" db="EMBL/GenBank/DDBJ databases">
        <authorList>
            <person name="Gilroy R."/>
        </authorList>
    </citation>
    <scope>NUCLEOTIDE SEQUENCE</scope>
    <source>
        <strain evidence="2">B5-657</strain>
    </source>
</reference>
<dbReference type="AlphaFoldDB" id="A0A9E2NM82"/>
<comment type="caution">
    <text evidence="2">The sequence shown here is derived from an EMBL/GenBank/DDBJ whole genome shotgun (WGS) entry which is preliminary data.</text>
</comment>
<reference evidence="2" key="1">
    <citation type="journal article" date="2021" name="PeerJ">
        <title>Extensive microbial diversity within the chicken gut microbiome revealed by metagenomics and culture.</title>
        <authorList>
            <person name="Gilroy R."/>
            <person name="Ravi A."/>
            <person name="Getino M."/>
            <person name="Pursley I."/>
            <person name="Horton D.L."/>
            <person name="Alikhan N.F."/>
            <person name="Baker D."/>
            <person name="Gharbi K."/>
            <person name="Hall N."/>
            <person name="Watson M."/>
            <person name="Adriaenssens E.M."/>
            <person name="Foster-Nyarko E."/>
            <person name="Jarju S."/>
            <person name="Secka A."/>
            <person name="Antonio M."/>
            <person name="Oren A."/>
            <person name="Chaudhuri R.R."/>
            <person name="La Ragione R."/>
            <person name="Hildebrand F."/>
            <person name="Pallen M.J."/>
        </authorList>
    </citation>
    <scope>NUCLEOTIDE SEQUENCE</scope>
    <source>
        <strain evidence="2">B5-657</strain>
    </source>
</reference>
<dbReference type="EMBL" id="JAHLFQ010000200">
    <property type="protein sequence ID" value="MBU3804799.1"/>
    <property type="molecule type" value="Genomic_DNA"/>
</dbReference>
<dbReference type="InterPro" id="IPR014729">
    <property type="entry name" value="Rossmann-like_a/b/a_fold"/>
</dbReference>